<reference evidence="1" key="1">
    <citation type="submission" date="2020-08" db="EMBL/GenBank/DDBJ databases">
        <title>Genome public.</title>
        <authorList>
            <person name="Liu C."/>
            <person name="Sun Q."/>
        </authorList>
    </citation>
    <scope>NUCLEOTIDE SEQUENCE</scope>
    <source>
        <strain evidence="1">NSJ-24</strain>
    </source>
</reference>
<sequence length="170" mass="19605">MKSIINEPVIVNDEKTTLVRNAIEHRATWFYLLLEEIRKRGMDMEDIGRSAIYECGCFHGMERILKNCENPEDLRSFLKVFADETGQKVFEMEIVENTKDKLYIDFHYCPLVSAWQKLGVEVEDIPLLCDIAMDGDRGICSKMDGYEFNLGKVIAQGDGICEIRIDRKAE</sequence>
<dbReference type="EMBL" id="JACRTA010000001">
    <property type="protein sequence ID" value="MBC8567324.1"/>
    <property type="molecule type" value="Genomic_DNA"/>
</dbReference>
<evidence type="ECO:0000313" key="1">
    <source>
        <dbReference type="EMBL" id="MBC8567324.1"/>
    </source>
</evidence>
<dbReference type="AlphaFoldDB" id="A0A926E7Q4"/>
<dbReference type="InterPro" id="IPR026002">
    <property type="entry name" value="ATC_hydrolase-like"/>
</dbReference>
<protein>
    <submittedName>
        <fullName evidence="1">L-2-amino-thiazoline-4-carboxylic acid hydrolase</fullName>
    </submittedName>
</protein>
<keyword evidence="2" id="KW-1185">Reference proteome</keyword>
<dbReference type="Pfam" id="PF14196">
    <property type="entry name" value="ATC_hydrolase"/>
    <property type="match status" value="1"/>
</dbReference>
<accession>A0A926E7Q4</accession>
<name>A0A926E7Q4_9FIRM</name>
<dbReference type="RefSeq" id="WP_187524778.1">
    <property type="nucleotide sequence ID" value="NZ_JACRTA010000001.1"/>
</dbReference>
<keyword evidence="1" id="KW-0378">Hydrolase</keyword>
<comment type="caution">
    <text evidence="1">The sequence shown here is derived from an EMBL/GenBank/DDBJ whole genome shotgun (WGS) entry which is preliminary data.</text>
</comment>
<dbReference type="GO" id="GO:0016787">
    <property type="term" value="F:hydrolase activity"/>
    <property type="evidence" value="ECO:0007669"/>
    <property type="project" value="UniProtKB-KW"/>
</dbReference>
<dbReference type="Proteomes" id="UP000610862">
    <property type="component" value="Unassembled WGS sequence"/>
</dbReference>
<evidence type="ECO:0000313" key="2">
    <source>
        <dbReference type="Proteomes" id="UP000610862"/>
    </source>
</evidence>
<gene>
    <name evidence="1" type="ORF">H8692_00915</name>
</gene>
<proteinExistence type="predicted"/>
<organism evidence="1 2">
    <name type="scientific">Lentihominibacter hominis</name>
    <dbReference type="NCBI Taxonomy" id="2763645"/>
    <lineage>
        <taxon>Bacteria</taxon>
        <taxon>Bacillati</taxon>
        <taxon>Bacillota</taxon>
        <taxon>Clostridia</taxon>
        <taxon>Peptostreptococcales</taxon>
        <taxon>Anaerovoracaceae</taxon>
        <taxon>Lentihominibacter</taxon>
    </lineage>
</organism>